<dbReference type="InterPro" id="IPR017871">
    <property type="entry name" value="ABC_transporter-like_CS"/>
</dbReference>
<dbReference type="InterPro" id="IPR050319">
    <property type="entry name" value="ABC_transp_ATP-bind"/>
</dbReference>
<dbReference type="PROSITE" id="PS50893">
    <property type="entry name" value="ABC_TRANSPORTER_2"/>
    <property type="match status" value="1"/>
</dbReference>
<dbReference type="RefSeq" id="WP_243376291.1">
    <property type="nucleotide sequence ID" value="NZ_JAKZJU020000001.1"/>
</dbReference>
<dbReference type="PANTHER" id="PTHR43776:SF7">
    <property type="entry name" value="D,D-DIPEPTIDE TRANSPORT ATP-BINDING PROTEIN DDPF-RELATED"/>
    <property type="match status" value="1"/>
</dbReference>
<keyword evidence="5 7" id="KW-0067">ATP-binding</keyword>
<keyword evidence="3" id="KW-0472">Membrane</keyword>
<evidence type="ECO:0000259" key="6">
    <source>
        <dbReference type="PROSITE" id="PS50893"/>
    </source>
</evidence>
<dbReference type="EMBL" id="JAKZJU020000001">
    <property type="protein sequence ID" value="MDL2059993.1"/>
    <property type="molecule type" value="Genomic_DNA"/>
</dbReference>
<feature type="domain" description="ABC transporter" evidence="6">
    <location>
        <begin position="5"/>
        <end position="243"/>
    </location>
</feature>
<comment type="similarity">
    <text evidence="1">Belongs to the ABC transporter superfamily.</text>
</comment>
<evidence type="ECO:0000313" key="8">
    <source>
        <dbReference type="Proteomes" id="UP001165481"/>
    </source>
</evidence>
<evidence type="ECO:0000313" key="7">
    <source>
        <dbReference type="EMBL" id="MDL2059993.1"/>
    </source>
</evidence>
<dbReference type="SMART" id="SM00382">
    <property type="entry name" value="AAA"/>
    <property type="match status" value="1"/>
</dbReference>
<accession>A0ABT7INN1</accession>
<dbReference type="SUPFAM" id="SSF52540">
    <property type="entry name" value="P-loop containing nucleoside triphosphate hydrolases"/>
    <property type="match status" value="1"/>
</dbReference>
<proteinExistence type="inferred from homology"/>
<protein>
    <submittedName>
        <fullName evidence="7">ATP-binding cassette domain-containing protein</fullName>
    </submittedName>
</protein>
<dbReference type="GO" id="GO:0016787">
    <property type="term" value="F:hydrolase activity"/>
    <property type="evidence" value="ECO:0007669"/>
    <property type="project" value="UniProtKB-KW"/>
</dbReference>
<comment type="caution">
    <text evidence="7">The sequence shown here is derived from an EMBL/GenBank/DDBJ whole genome shotgun (WGS) entry which is preliminary data.</text>
</comment>
<dbReference type="Gene3D" id="3.40.50.300">
    <property type="entry name" value="P-loop containing nucleotide triphosphate hydrolases"/>
    <property type="match status" value="1"/>
</dbReference>
<keyword evidence="4" id="KW-0547">Nucleotide-binding</keyword>
<organism evidence="7 8">
    <name type="scientific">Mesosutterella faecium</name>
    <dbReference type="NCBI Taxonomy" id="2925194"/>
    <lineage>
        <taxon>Bacteria</taxon>
        <taxon>Pseudomonadati</taxon>
        <taxon>Pseudomonadota</taxon>
        <taxon>Betaproteobacteria</taxon>
        <taxon>Burkholderiales</taxon>
        <taxon>Sutterellaceae</taxon>
        <taxon>Mesosutterella</taxon>
    </lineage>
</organism>
<keyword evidence="3" id="KW-1003">Cell membrane</keyword>
<name>A0ABT7INN1_9BURK</name>
<dbReference type="InterPro" id="IPR003439">
    <property type="entry name" value="ABC_transporter-like_ATP-bd"/>
</dbReference>
<dbReference type="Pfam" id="PF00005">
    <property type="entry name" value="ABC_tran"/>
    <property type="match status" value="1"/>
</dbReference>
<reference evidence="7" key="1">
    <citation type="submission" date="2023-03" db="EMBL/GenBank/DDBJ databases">
        <title>Mesosutterella sp. nov. isolated from porcine feces.</title>
        <authorList>
            <person name="Yu S."/>
        </authorList>
    </citation>
    <scope>NUCLEOTIDE SEQUENCE</scope>
    <source>
        <strain evidence="7">AGMB02718</strain>
    </source>
</reference>
<dbReference type="GO" id="GO:0005524">
    <property type="term" value="F:ATP binding"/>
    <property type="evidence" value="ECO:0007669"/>
    <property type="project" value="UniProtKB-KW"/>
</dbReference>
<dbReference type="CDD" id="cd03257">
    <property type="entry name" value="ABC_NikE_OppD_transporters"/>
    <property type="match status" value="1"/>
</dbReference>
<evidence type="ECO:0000256" key="4">
    <source>
        <dbReference type="ARBA" id="ARBA00022741"/>
    </source>
</evidence>
<dbReference type="PANTHER" id="PTHR43776">
    <property type="entry name" value="TRANSPORT ATP-BINDING PROTEIN"/>
    <property type="match status" value="1"/>
</dbReference>
<evidence type="ECO:0000256" key="3">
    <source>
        <dbReference type="ARBA" id="ARBA00022475"/>
    </source>
</evidence>
<evidence type="ECO:0000256" key="1">
    <source>
        <dbReference type="ARBA" id="ARBA00005417"/>
    </source>
</evidence>
<evidence type="ECO:0000256" key="2">
    <source>
        <dbReference type="ARBA" id="ARBA00022448"/>
    </source>
</evidence>
<dbReference type="Proteomes" id="UP001165481">
    <property type="component" value="Unassembled WGS sequence"/>
</dbReference>
<keyword evidence="2" id="KW-0813">Transport</keyword>
<evidence type="ECO:0000256" key="5">
    <source>
        <dbReference type="ARBA" id="ARBA00022840"/>
    </source>
</evidence>
<dbReference type="InterPro" id="IPR027417">
    <property type="entry name" value="P-loop_NTPase"/>
</dbReference>
<dbReference type="InterPro" id="IPR003593">
    <property type="entry name" value="AAA+_ATPase"/>
</dbReference>
<gene>
    <name evidence="7" type="ORF">MUN46_008620</name>
</gene>
<sequence>MSAFIQVSHLAKSRRLPGGFFSNRRRPVLRDVSFEIGRGEALALLGPSGEGKSTISRILLGLEEHDSGSILIEGVEAPRWRKEHPGEMSAVFQDYTSSSDPRWSIGRIIAEPLAVRGEKADKAVPGLLARVGLAAEIARRRPHELSGGQMQRVCIARAISTRPRFIVFDEAVSSLDASVQTDILELIAGLKGDMTFLFITHDIQAAAFLCPRLLFLEGGSIAESLTLSELRNARSRCARELIDSALPFR</sequence>
<keyword evidence="8" id="KW-1185">Reference proteome</keyword>
<dbReference type="PROSITE" id="PS00211">
    <property type="entry name" value="ABC_TRANSPORTER_1"/>
    <property type="match status" value="1"/>
</dbReference>